<dbReference type="PROSITE" id="PS00330">
    <property type="entry name" value="HEMOLYSIN_CALCIUM"/>
    <property type="match status" value="2"/>
</dbReference>
<organism evidence="2 3">
    <name type="scientific">Stagnihabitans tardus</name>
    <dbReference type="NCBI Taxonomy" id="2699202"/>
    <lineage>
        <taxon>Bacteria</taxon>
        <taxon>Pseudomonadati</taxon>
        <taxon>Pseudomonadota</taxon>
        <taxon>Alphaproteobacteria</taxon>
        <taxon>Rhodobacterales</taxon>
        <taxon>Paracoccaceae</taxon>
        <taxon>Stagnihabitans</taxon>
    </lineage>
</organism>
<comment type="caution">
    <text evidence="2">The sequence shown here is derived from an EMBL/GenBank/DDBJ whole genome shotgun (WGS) entry which is preliminary data.</text>
</comment>
<dbReference type="SUPFAM" id="SSF51120">
    <property type="entry name" value="beta-Roll"/>
    <property type="match status" value="1"/>
</dbReference>
<dbReference type="InterPro" id="IPR018511">
    <property type="entry name" value="Hemolysin-typ_Ca-bd_CS"/>
</dbReference>
<dbReference type="InterPro" id="IPR001343">
    <property type="entry name" value="Hemolysn_Ca-bd"/>
</dbReference>
<reference evidence="2" key="1">
    <citation type="submission" date="2020-01" db="EMBL/GenBank/DDBJ databases">
        <authorList>
            <person name="Chen W.-M."/>
        </authorList>
    </citation>
    <scope>NUCLEOTIDE SEQUENCE</scope>
    <source>
        <strain evidence="2">CYK-10</strain>
    </source>
</reference>
<keyword evidence="3" id="KW-1185">Reference proteome</keyword>
<dbReference type="InterPro" id="IPR011049">
    <property type="entry name" value="Serralysin-like_metalloprot_C"/>
</dbReference>
<dbReference type="InterPro" id="IPR014044">
    <property type="entry name" value="CAP_dom"/>
</dbReference>
<dbReference type="GO" id="GO:0005509">
    <property type="term" value="F:calcium ion binding"/>
    <property type="evidence" value="ECO:0007669"/>
    <property type="project" value="InterPro"/>
</dbReference>
<dbReference type="RefSeq" id="WP_168774763.1">
    <property type="nucleotide sequence ID" value="NZ_JAABNR010000008.1"/>
</dbReference>
<dbReference type="Gene3D" id="3.40.33.10">
    <property type="entry name" value="CAP"/>
    <property type="match status" value="1"/>
</dbReference>
<evidence type="ECO:0000313" key="2">
    <source>
        <dbReference type="EMBL" id="NBZ87959.1"/>
    </source>
</evidence>
<evidence type="ECO:0000259" key="1">
    <source>
        <dbReference type="Pfam" id="PF00188"/>
    </source>
</evidence>
<dbReference type="InterPro" id="IPR035940">
    <property type="entry name" value="CAP_sf"/>
</dbReference>
<dbReference type="SUPFAM" id="SSF55797">
    <property type="entry name" value="PR-1-like"/>
    <property type="match status" value="1"/>
</dbReference>
<dbReference type="PANTHER" id="PTHR31157:SF1">
    <property type="entry name" value="SCP DOMAIN-CONTAINING PROTEIN"/>
    <property type="match status" value="1"/>
</dbReference>
<dbReference type="PANTHER" id="PTHR31157">
    <property type="entry name" value="SCP DOMAIN-CONTAINING PROTEIN"/>
    <property type="match status" value="1"/>
</dbReference>
<dbReference type="EMBL" id="JAABNR010000008">
    <property type="protein sequence ID" value="NBZ87959.1"/>
    <property type="molecule type" value="Genomic_DNA"/>
</dbReference>
<feature type="domain" description="SCP" evidence="1">
    <location>
        <begin position="7"/>
        <end position="143"/>
    </location>
</feature>
<dbReference type="Pfam" id="PF00188">
    <property type="entry name" value="CAP"/>
    <property type="match status" value="1"/>
</dbReference>
<dbReference type="CDD" id="cd05379">
    <property type="entry name" value="CAP_bacterial"/>
    <property type="match status" value="1"/>
</dbReference>
<dbReference type="Pfam" id="PF00353">
    <property type="entry name" value="HemolysinCabind"/>
    <property type="match status" value="1"/>
</dbReference>
<evidence type="ECO:0000313" key="3">
    <source>
        <dbReference type="Proteomes" id="UP001193501"/>
    </source>
</evidence>
<sequence length="413" mass="41620">MEQYLLELINRARLDPLGEAKRQGIDLNQGLAAGTLNGTAKQVLAGNDALDAAAALHSVWMLQTDIFSHTGAGGSSPGDRIADQSYAASTWGENIAWSGSTGTVTLEGAIAGLHRGLFLSAGHRTNLLNGSFREVGLGAETGSFFTQGRDWNAAMLTEVFAKAGAEVFVTGVAYRDANRDRFYSLGEGQGGVTFRSGGVEAVTEAPGGYELKLAASATTLVTGQAGTRSFSLTLDTTGGNVKLDLVDGVRLETSGSITLGAGINRATLLGVAGLSATGNAAANVLSGNAGANALSGGEGNDTLTGGAGADSLTGGGGDDLLTGGAGKDDYTGGAGADTFVLTSGVDRVSDFDLGLDHIQLNDALWTGTLTAAEVVSTFGRIGTGEVVLDFGATEIHLAGLTSLEGLAATLIIV</sequence>
<dbReference type="PRINTS" id="PR00313">
    <property type="entry name" value="CABNDNGRPT"/>
</dbReference>
<accession>A0AAE4YCX1</accession>
<dbReference type="Proteomes" id="UP001193501">
    <property type="component" value="Unassembled WGS sequence"/>
</dbReference>
<proteinExistence type="predicted"/>
<protein>
    <recommendedName>
        <fullName evidence="1">SCP domain-containing protein</fullName>
    </recommendedName>
</protein>
<gene>
    <name evidence="2" type="ORF">GV832_10250</name>
</gene>
<dbReference type="AlphaFoldDB" id="A0AAE4YCX1"/>
<name>A0AAE4YCX1_9RHOB</name>
<dbReference type="Gene3D" id="2.150.10.10">
    <property type="entry name" value="Serralysin-like metalloprotease, C-terminal"/>
    <property type="match status" value="1"/>
</dbReference>